<feature type="compositionally biased region" description="Basic and acidic residues" evidence="1">
    <location>
        <begin position="257"/>
        <end position="270"/>
    </location>
</feature>
<dbReference type="EMBL" id="JACHGO010000001">
    <property type="protein sequence ID" value="MBB5142439.1"/>
    <property type="molecule type" value="Genomic_DNA"/>
</dbReference>
<evidence type="ECO:0000256" key="2">
    <source>
        <dbReference type="SAM" id="SignalP"/>
    </source>
</evidence>
<reference evidence="3 4" key="1">
    <citation type="submission" date="2020-08" db="EMBL/GenBank/DDBJ databases">
        <title>Genomic Encyclopedia of Type Strains, Phase IV (KMG-IV): sequencing the most valuable type-strain genomes for metagenomic binning, comparative biology and taxonomic classification.</title>
        <authorList>
            <person name="Goeker M."/>
        </authorList>
    </citation>
    <scope>NUCLEOTIDE SEQUENCE [LARGE SCALE GENOMIC DNA]</scope>
    <source>
        <strain evidence="3 4">DSM 11275</strain>
    </source>
</reference>
<feature type="region of interest" description="Disordered" evidence="1">
    <location>
        <begin position="245"/>
        <end position="286"/>
    </location>
</feature>
<feature type="signal peptide" evidence="2">
    <location>
        <begin position="1"/>
        <end position="21"/>
    </location>
</feature>
<sequence>MKKYLAVIFGTLFALEGAALAAENLDVLYGIANRPSYIKHYEANKEHNVLLNPYLQVATRGAHAVLDVKRPVYNFVITPEGGVALIEEAPHPYGRTYPKGFFRPEDKSQRKPGTTENYGHVSGTAGGPGRISGEIINDRKNSCWLVNNKSGRYSKRNIDRTPEQLLNAFVLMQETIDPGDQPWCKGAAYLLGYAPDYISEPLRKSPEMRYEDPDTKKNAHILLVPGVKPPHFAIPQYQHISLDALPSGDAAGGQAKEAAKPESKSADKSGKGVPAPEKAAYNDDPS</sequence>
<comment type="caution">
    <text evidence="3">The sequence shown here is derived from an EMBL/GenBank/DDBJ whole genome shotgun (WGS) entry which is preliminary data.</text>
</comment>
<organism evidence="3 4">
    <name type="scientific">Desulfovibrio intestinalis</name>
    <dbReference type="NCBI Taxonomy" id="58621"/>
    <lineage>
        <taxon>Bacteria</taxon>
        <taxon>Pseudomonadati</taxon>
        <taxon>Thermodesulfobacteriota</taxon>
        <taxon>Desulfovibrionia</taxon>
        <taxon>Desulfovibrionales</taxon>
        <taxon>Desulfovibrionaceae</taxon>
        <taxon>Desulfovibrio</taxon>
    </lineage>
</organism>
<gene>
    <name evidence="3" type="ORF">HNQ38_000502</name>
</gene>
<dbReference type="AlphaFoldDB" id="A0A7W8C1H1"/>
<dbReference type="Proteomes" id="UP000539075">
    <property type="component" value="Unassembled WGS sequence"/>
</dbReference>
<keyword evidence="4" id="KW-1185">Reference proteome</keyword>
<feature type="region of interest" description="Disordered" evidence="1">
    <location>
        <begin position="101"/>
        <end position="131"/>
    </location>
</feature>
<evidence type="ECO:0000256" key="1">
    <source>
        <dbReference type="SAM" id="MobiDB-lite"/>
    </source>
</evidence>
<accession>A0A7W8C1H1</accession>
<name>A0A7W8C1H1_9BACT</name>
<evidence type="ECO:0000313" key="3">
    <source>
        <dbReference type="EMBL" id="MBB5142439.1"/>
    </source>
</evidence>
<dbReference type="RefSeq" id="WP_183717809.1">
    <property type="nucleotide sequence ID" value="NZ_JACHGO010000001.1"/>
</dbReference>
<protein>
    <submittedName>
        <fullName evidence="3">Alkylated DNA nucleotide flippase Atl1</fullName>
    </submittedName>
</protein>
<evidence type="ECO:0000313" key="4">
    <source>
        <dbReference type="Proteomes" id="UP000539075"/>
    </source>
</evidence>
<proteinExistence type="predicted"/>
<keyword evidence="2" id="KW-0732">Signal</keyword>
<feature type="chain" id="PRO_5031394923" evidence="2">
    <location>
        <begin position="22"/>
        <end position="286"/>
    </location>
</feature>